<feature type="domain" description="JmjC" evidence="6">
    <location>
        <begin position="91"/>
        <end position="232"/>
    </location>
</feature>
<dbReference type="Gene3D" id="3.40.366.30">
    <property type="entry name" value="50S ribosomal protein L16 arginine hydroxylase, Chain A, Domain 2"/>
    <property type="match status" value="1"/>
</dbReference>
<organism evidence="7 8">
    <name type="scientific">Saccharospirillum mangrovi</name>
    <dbReference type="NCBI Taxonomy" id="2161747"/>
    <lineage>
        <taxon>Bacteria</taxon>
        <taxon>Pseudomonadati</taxon>
        <taxon>Pseudomonadota</taxon>
        <taxon>Gammaproteobacteria</taxon>
        <taxon>Oceanospirillales</taxon>
        <taxon>Saccharospirillaceae</taxon>
        <taxon>Saccharospirillum</taxon>
    </lineage>
</organism>
<dbReference type="Pfam" id="PF20514">
    <property type="entry name" value="WHD_ROXA"/>
    <property type="match status" value="1"/>
</dbReference>
<name>A0ABV7ZXT2_9GAMM</name>
<accession>A0ABV7ZXT2</accession>
<dbReference type="InterPro" id="IPR003347">
    <property type="entry name" value="JmjC_dom"/>
</dbReference>
<keyword evidence="8" id="KW-1185">Reference proteome</keyword>
<keyword evidence="4" id="KW-0560">Oxidoreductase</keyword>
<comment type="caution">
    <text evidence="7">The sequence shown here is derived from an EMBL/GenBank/DDBJ whole genome shotgun (WGS) entry which is preliminary data.</text>
</comment>
<dbReference type="PROSITE" id="PS51184">
    <property type="entry name" value="JMJC"/>
    <property type="match status" value="1"/>
</dbReference>
<evidence type="ECO:0000259" key="6">
    <source>
        <dbReference type="PROSITE" id="PS51184"/>
    </source>
</evidence>
<evidence type="ECO:0000256" key="5">
    <source>
        <dbReference type="ARBA" id="ARBA00023004"/>
    </source>
</evidence>
<evidence type="ECO:0000256" key="3">
    <source>
        <dbReference type="ARBA" id="ARBA00022964"/>
    </source>
</evidence>
<dbReference type="RefSeq" id="WP_380695769.1">
    <property type="nucleotide sequence ID" value="NZ_JBHRYR010000003.1"/>
</dbReference>
<dbReference type="PANTHER" id="PTHR13096:SF8">
    <property type="entry name" value="RIBOSOMAL OXYGENASE 1"/>
    <property type="match status" value="1"/>
</dbReference>
<evidence type="ECO:0000313" key="8">
    <source>
        <dbReference type="Proteomes" id="UP001595617"/>
    </source>
</evidence>
<dbReference type="EMBL" id="JBHRYR010000003">
    <property type="protein sequence ID" value="MFC3853016.1"/>
    <property type="molecule type" value="Genomic_DNA"/>
</dbReference>
<dbReference type="InterPro" id="IPR039994">
    <property type="entry name" value="NO66-like"/>
</dbReference>
<keyword evidence="3" id="KW-0223">Dioxygenase</keyword>
<keyword evidence="2" id="KW-0479">Metal-binding</keyword>
<keyword evidence="5" id="KW-0408">Iron</keyword>
<dbReference type="Gene3D" id="2.60.120.650">
    <property type="entry name" value="Cupin"/>
    <property type="match status" value="1"/>
</dbReference>
<dbReference type="SUPFAM" id="SSF51197">
    <property type="entry name" value="Clavaminate synthase-like"/>
    <property type="match status" value="1"/>
</dbReference>
<comment type="cofactor">
    <cofactor evidence="1">
        <name>Fe(2+)</name>
        <dbReference type="ChEBI" id="CHEBI:29033"/>
    </cofactor>
</comment>
<evidence type="ECO:0000256" key="1">
    <source>
        <dbReference type="ARBA" id="ARBA00001954"/>
    </source>
</evidence>
<dbReference type="InterPro" id="IPR046799">
    <property type="entry name" value="ROXA-like_wH"/>
</dbReference>
<evidence type="ECO:0000256" key="4">
    <source>
        <dbReference type="ARBA" id="ARBA00023002"/>
    </source>
</evidence>
<reference evidence="8" key="1">
    <citation type="journal article" date="2019" name="Int. J. Syst. Evol. Microbiol.">
        <title>The Global Catalogue of Microorganisms (GCM) 10K type strain sequencing project: providing services to taxonomists for standard genome sequencing and annotation.</title>
        <authorList>
            <consortium name="The Broad Institute Genomics Platform"/>
            <consortium name="The Broad Institute Genome Sequencing Center for Infectious Disease"/>
            <person name="Wu L."/>
            <person name="Ma J."/>
        </authorList>
    </citation>
    <scope>NUCLEOTIDE SEQUENCE [LARGE SCALE GENOMIC DNA]</scope>
    <source>
        <strain evidence="8">IBRC 10765</strain>
    </source>
</reference>
<dbReference type="Pfam" id="PF08007">
    <property type="entry name" value="JmjC_2"/>
    <property type="match status" value="1"/>
</dbReference>
<dbReference type="SMART" id="SM00558">
    <property type="entry name" value="JmjC"/>
    <property type="match status" value="1"/>
</dbReference>
<protein>
    <submittedName>
        <fullName evidence="7">JmjC domain-containing protein</fullName>
    </submittedName>
</protein>
<dbReference type="Proteomes" id="UP001595617">
    <property type="component" value="Unassembled WGS sequence"/>
</dbReference>
<dbReference type="PANTHER" id="PTHR13096">
    <property type="entry name" value="MINA53 MYC INDUCED NUCLEAR ANTIGEN"/>
    <property type="match status" value="1"/>
</dbReference>
<evidence type="ECO:0000256" key="2">
    <source>
        <dbReference type="ARBA" id="ARBA00022723"/>
    </source>
</evidence>
<sequence length="395" mass="44439">MMSSTPLLFDQMPVDTFLREYWQKKPCLFKQALPGIVSPLTPDELAGLALEDDIESRLIIEHGTEHNQSPWELRRGPFTERDFARLPDTHWTLLVQAVDQWVPEVKDLLKSFQCLPQWRLDDIMISFAPEGGSVGPHFDQYDVFLVQVEGTRHWDLGPACNHLSALNTDTELKILTDMAVTEGWDITPGDVLYVPPSVAHHGVALDNCLTYSIGFRAPDAVEMLQGLAQRLDIEPDVDFMRYQDADLSAAEAGHAITPQALERMRAVMTKAMARDDVLADWLGAFMTQNKYDLFDWDDVEDGNLELSPTQFVQKALPTRIAWFGERLYVNGRAFLLTTEDQPLMASLAHNQSWTWQSLTDLAASEQALEVLDLLILSGSLELPEEDAFAAPVTVN</sequence>
<evidence type="ECO:0000313" key="7">
    <source>
        <dbReference type="EMBL" id="MFC3853016.1"/>
    </source>
</evidence>
<proteinExistence type="predicted"/>
<gene>
    <name evidence="7" type="ORF">ACFOOG_09265</name>
</gene>